<organism evidence="3 5">
    <name type="scientific">Ostreococcus tauri</name>
    <name type="common">Marine green alga</name>
    <dbReference type="NCBI Taxonomy" id="70448"/>
    <lineage>
        <taxon>Eukaryota</taxon>
        <taxon>Viridiplantae</taxon>
        <taxon>Chlorophyta</taxon>
        <taxon>Mamiellophyceae</taxon>
        <taxon>Mamiellales</taxon>
        <taxon>Bathycoccaceae</taxon>
        <taxon>Ostreococcus</taxon>
    </lineage>
</organism>
<dbReference type="GO" id="GO:0051082">
    <property type="term" value="F:unfolded protein binding"/>
    <property type="evidence" value="ECO:0007669"/>
    <property type="project" value="TreeGrafter"/>
</dbReference>
<dbReference type="GO" id="GO:0006457">
    <property type="term" value="P:protein folding"/>
    <property type="evidence" value="ECO:0007669"/>
    <property type="project" value="TreeGrafter"/>
</dbReference>
<sequence length="357" mass="39179">MTETRDDEDVVDEDARVAWLRARGVEIETPEDRARARGEREKSLSNGAGVEREQATRTVTYVRIPCDDAEAFVEETLTIGETQAGDALPDALRRRFAGGGEVDADKARAEAVRSLGERGAGISKEAIVRETEGGSTETFALVRPSETNGWCGVYLYLDEVGMLKGLPPNRRAEGLSRECGFDGVNFYGDMFIGRVQTKPEPMRSVDFQLKDLDSSATWMRAATMENVEYSKGLKELEDAMNKNGGMEKINMSGDDAVASGGNGMPRGAGDNYRWSQTEDEVDVDVDVPPGTIAKAVRVQFSSSRFIVKVNDEIICDVDDLHNACRPDESTWTMGADEVCVSLAKRDEGRVWRALAGR</sequence>
<reference evidence="3 5" key="1">
    <citation type="journal article" date="2006" name="Proc. Natl. Acad. Sci. U.S.A.">
        <title>Genome analysis of the smallest free-living eukaryote Ostreococcus tauri unveils many unique features.</title>
        <authorList>
            <person name="Derelle E."/>
            <person name="Ferraz C."/>
            <person name="Rombauts S."/>
            <person name="Rouze P."/>
            <person name="Worden A.Z."/>
            <person name="Robbens S."/>
            <person name="Partensky F."/>
            <person name="Degroeve S."/>
            <person name="Echeynie S."/>
            <person name="Cooke R."/>
            <person name="Saeys Y."/>
            <person name="Wuyts J."/>
            <person name="Jabbari K."/>
            <person name="Bowler C."/>
            <person name="Panaud O."/>
            <person name="Piegu B."/>
            <person name="Ball S.G."/>
            <person name="Ral J.-P."/>
            <person name="Bouget F.-Y."/>
            <person name="Piganeau G."/>
            <person name="De Baets B."/>
            <person name="Picard A."/>
            <person name="Delseny M."/>
            <person name="Demaille J."/>
            <person name="Van de Peer Y."/>
            <person name="Moreau H."/>
        </authorList>
    </citation>
    <scope>NUCLEOTIDE SEQUENCE [LARGE SCALE GENOMIC DNA]</scope>
    <source>
        <strain evidence="3 5">OTTH0595</strain>
    </source>
</reference>
<evidence type="ECO:0000313" key="5">
    <source>
        <dbReference type="Proteomes" id="UP000009170"/>
    </source>
</evidence>
<reference evidence="3" key="2">
    <citation type="journal article" date="2014" name="BMC Genomics">
        <title>An improved genome of the model marine alga Ostreococcus tauri unfolds by assessing Illumina de novo assemblies.</title>
        <authorList>
            <person name="Blanc-Mathieu R."/>
            <person name="Verhelst B."/>
            <person name="Derelle E."/>
            <person name="Rombauts S."/>
            <person name="Bouget F.Y."/>
            <person name="Carre I."/>
            <person name="Chateau A."/>
            <person name="Eyre-Walker A."/>
            <person name="Grimsley N."/>
            <person name="Moreau H."/>
            <person name="Piegu B."/>
            <person name="Rivals E."/>
            <person name="Schackwitz W."/>
            <person name="Van de Peer Y."/>
            <person name="Piganeau G."/>
        </authorList>
    </citation>
    <scope>NUCLEOTIDE SEQUENCE</scope>
    <source>
        <strain evidence="3">RCC4221</strain>
    </source>
</reference>
<feature type="domain" description="CS" evidence="2">
    <location>
        <begin position="267"/>
        <end position="355"/>
    </location>
</feature>
<evidence type="ECO:0000313" key="4">
    <source>
        <dbReference type="EMBL" id="OUS42588.1"/>
    </source>
</evidence>
<dbReference type="Pfam" id="PF04969">
    <property type="entry name" value="CS"/>
    <property type="match status" value="1"/>
</dbReference>
<dbReference type="KEGG" id="ota:OT_ostta01g03750"/>
<evidence type="ECO:0000256" key="1">
    <source>
        <dbReference type="SAM" id="MobiDB-lite"/>
    </source>
</evidence>
<dbReference type="PROSITE" id="PS51203">
    <property type="entry name" value="CS"/>
    <property type="match status" value="1"/>
</dbReference>
<dbReference type="Proteomes" id="UP000009170">
    <property type="component" value="Unassembled WGS sequence"/>
</dbReference>
<dbReference type="OMA" id="DESTWTM"/>
<evidence type="ECO:0000313" key="3">
    <source>
        <dbReference type="EMBL" id="CAL50278.1"/>
    </source>
</evidence>
<dbReference type="InterPro" id="IPR008978">
    <property type="entry name" value="HSP20-like_chaperone"/>
</dbReference>
<dbReference type="Proteomes" id="UP000195557">
    <property type="component" value="Unassembled WGS sequence"/>
</dbReference>
<feature type="compositionally biased region" description="Basic and acidic residues" evidence="1">
    <location>
        <begin position="28"/>
        <end position="43"/>
    </location>
</feature>
<reference evidence="4" key="3">
    <citation type="submission" date="2017-04" db="EMBL/GenBank/DDBJ databases">
        <title>Population genomics of picophytoplankton unveils novel chromosome hypervariability.</title>
        <authorList>
            <consortium name="DOE Joint Genome Institute"/>
            <person name="Blanc-Mathieu R."/>
            <person name="Krasovec M."/>
            <person name="Hebrard M."/>
            <person name="Yau S."/>
            <person name="Desgranges E."/>
            <person name="Martin J."/>
            <person name="Schackwitz W."/>
            <person name="Kuo A."/>
            <person name="Salin G."/>
            <person name="Donnadieu C."/>
            <person name="Desdevises Y."/>
            <person name="Sanchez-Ferandin S."/>
            <person name="Moreau H."/>
            <person name="Rivals E."/>
            <person name="Grigoriev I.V."/>
            <person name="Grimsley N."/>
            <person name="Eyre-Walker A."/>
            <person name="Piganeau G."/>
        </authorList>
    </citation>
    <scope>NUCLEOTIDE SEQUENCE [LARGE SCALE GENOMIC DNA]</scope>
    <source>
        <strain evidence="4">RCC 1115</strain>
    </source>
</reference>
<dbReference type="GeneID" id="9834786"/>
<dbReference type="EMBL" id="KZ155838">
    <property type="protein sequence ID" value="OUS42588.1"/>
    <property type="molecule type" value="Genomic_DNA"/>
</dbReference>
<dbReference type="InterPro" id="IPR037898">
    <property type="entry name" value="NudC_fam"/>
</dbReference>
<dbReference type="RefSeq" id="XP_003074427.1">
    <property type="nucleotide sequence ID" value="XM_003074380.1"/>
</dbReference>
<dbReference type="EMBL" id="CAID01000001">
    <property type="protein sequence ID" value="CAL50278.1"/>
    <property type="molecule type" value="Genomic_DNA"/>
</dbReference>
<dbReference type="AlphaFoldDB" id="Q01G66"/>
<accession>A0A1Y5HZA8</accession>
<dbReference type="PANTHER" id="PTHR12356">
    <property type="entry name" value="NUCLEAR MOVEMENT PROTEIN NUDC"/>
    <property type="match status" value="1"/>
</dbReference>
<proteinExistence type="predicted"/>
<accession>A0A454XLG1</accession>
<dbReference type="CDD" id="cd06467">
    <property type="entry name" value="p23_NUDC_like"/>
    <property type="match status" value="1"/>
</dbReference>
<name>Q01G66_OSTTA</name>
<accession>Q01G66</accession>
<dbReference type="GO" id="GO:0005737">
    <property type="term" value="C:cytoplasm"/>
    <property type="evidence" value="ECO:0007669"/>
    <property type="project" value="TreeGrafter"/>
</dbReference>
<feature type="region of interest" description="Disordered" evidence="1">
    <location>
        <begin position="28"/>
        <end position="51"/>
    </location>
</feature>
<dbReference type="InParanoid" id="Q01G66"/>
<dbReference type="InterPro" id="IPR007052">
    <property type="entry name" value="CS_dom"/>
</dbReference>
<dbReference type="Gene3D" id="2.60.40.790">
    <property type="match status" value="1"/>
</dbReference>
<gene>
    <name evidence="4" type="ORF">BE221DRAFT_84675</name>
    <name evidence="3" type="ORF">OT_ostta01g03750</name>
</gene>
<keyword evidence="5" id="KW-1185">Reference proteome</keyword>
<dbReference type="SUPFAM" id="SSF49764">
    <property type="entry name" value="HSP20-like chaperones"/>
    <property type="match status" value="1"/>
</dbReference>
<dbReference type="PANTHER" id="PTHR12356:SF18">
    <property type="entry name" value="NUDC DOMAIN-CONTAINING PROTEIN 2"/>
    <property type="match status" value="1"/>
</dbReference>
<protein>
    <submittedName>
        <fullName evidence="3">HSP20-like chaperone</fullName>
    </submittedName>
    <submittedName>
        <fullName evidence="4">MYND finger domain protein</fullName>
    </submittedName>
</protein>
<dbReference type="OrthoDB" id="496827at2759"/>
<evidence type="ECO:0000259" key="2">
    <source>
        <dbReference type="PROSITE" id="PS51203"/>
    </source>
</evidence>